<accession>A0A511J5E4</accession>
<reference evidence="1 2" key="1">
    <citation type="submission" date="2019-07" db="EMBL/GenBank/DDBJ databases">
        <title>Whole genome shotgun sequence of Enterococcus villorum NBRC 100699.</title>
        <authorList>
            <person name="Hosoyama A."/>
            <person name="Uohara A."/>
            <person name="Ohji S."/>
            <person name="Ichikawa N."/>
        </authorList>
    </citation>
    <scope>NUCLEOTIDE SEQUENCE [LARGE SCALE GENOMIC DNA]</scope>
    <source>
        <strain evidence="1 2">NBRC 100699</strain>
    </source>
</reference>
<dbReference type="AlphaFoldDB" id="A0A511J5E4"/>
<protein>
    <submittedName>
        <fullName evidence="1">Uncharacterized protein</fullName>
    </submittedName>
</protein>
<gene>
    <name evidence="1" type="ORF">EVI01_25410</name>
</gene>
<sequence>MKLKFLIVFGAAILGIVPFSLSGSSVYANETFEKNESLKHVIKEKNSLITRVHQIKESSHLLSYNEGENVITEVLENDGTVIATEISNELNGESLSVTRTDNSIIVEKRELDQNNEFKTIQEIFPIIREIDQNPIEELATYAYYSSWIYTGLAVGKNVFSTLVNIGVGALVSFTASVFAITANASKFLLGYMGAYGLSAGTQIANILDSNGNGWIGLHKREVRNYQGGPIVGYQHRTY</sequence>
<name>A0A511J5E4_9ENTE</name>
<dbReference type="EMBL" id="BJWF01000054">
    <property type="protein sequence ID" value="GEL93204.1"/>
    <property type="molecule type" value="Genomic_DNA"/>
</dbReference>
<evidence type="ECO:0000313" key="2">
    <source>
        <dbReference type="Proteomes" id="UP000321830"/>
    </source>
</evidence>
<dbReference type="Proteomes" id="UP000321830">
    <property type="component" value="Unassembled WGS sequence"/>
</dbReference>
<dbReference type="RefSeq" id="WP_010752604.1">
    <property type="nucleotide sequence ID" value="NZ_BJWF01000054.1"/>
</dbReference>
<evidence type="ECO:0000313" key="1">
    <source>
        <dbReference type="EMBL" id="GEL93204.1"/>
    </source>
</evidence>
<organism evidence="1 2">
    <name type="scientific">Enterococcus villorum</name>
    <dbReference type="NCBI Taxonomy" id="112904"/>
    <lineage>
        <taxon>Bacteria</taxon>
        <taxon>Bacillati</taxon>
        <taxon>Bacillota</taxon>
        <taxon>Bacilli</taxon>
        <taxon>Lactobacillales</taxon>
        <taxon>Enterococcaceae</taxon>
        <taxon>Enterococcus</taxon>
    </lineage>
</organism>
<comment type="caution">
    <text evidence="1">The sequence shown here is derived from an EMBL/GenBank/DDBJ whole genome shotgun (WGS) entry which is preliminary data.</text>
</comment>
<proteinExistence type="predicted"/>